<dbReference type="Proteomes" id="UP000256519">
    <property type="component" value="Unassembled WGS sequence"/>
</dbReference>
<evidence type="ECO:0000259" key="1">
    <source>
        <dbReference type="Pfam" id="PF10057"/>
    </source>
</evidence>
<dbReference type="InterPro" id="IPR018745">
    <property type="entry name" value="MpsC"/>
</dbReference>
<evidence type="ECO:0000313" key="2">
    <source>
        <dbReference type="EMBL" id="RDZ10969.1"/>
    </source>
</evidence>
<evidence type="ECO:0000313" key="3">
    <source>
        <dbReference type="Proteomes" id="UP000256519"/>
    </source>
</evidence>
<dbReference type="AlphaFoldDB" id="A0A3D8WWN1"/>
<dbReference type="EMBL" id="PQWM01000029">
    <property type="protein sequence ID" value="RDZ10969.1"/>
    <property type="molecule type" value="Genomic_DNA"/>
</dbReference>
<reference evidence="2 3" key="1">
    <citation type="journal article" date="2018" name="Appl. Environ. Microbiol.">
        <title>Antimicrobial susceptibility testing and tentative epidemiological cut-off values of five Bacillus species relevant for use as animal feed additives or for plant protection.</title>
        <authorList>
            <person name="Agerso Y."/>
            <person name="Stuer-Lauridsen B."/>
            <person name="Bjerre K."/>
            <person name="Jensen M.G."/>
            <person name="Johansen E."/>
            <person name="Bennedsen M."/>
            <person name="Brockmann E."/>
            <person name="Nielsen B."/>
        </authorList>
    </citation>
    <scope>NUCLEOTIDE SEQUENCE [LARGE SCALE GENOMIC DNA]</scope>
    <source>
        <strain evidence="2 3">CHCC20162</strain>
    </source>
</reference>
<proteinExistence type="predicted"/>
<feature type="domain" description="Na+-translocating membrane potential-generating system MpsC" evidence="1">
    <location>
        <begin position="4"/>
        <end position="113"/>
    </location>
</feature>
<sequence>MSRNREHEFSNLVREIRKEQVGNGPREITTRFIDTWAVSEMKGNLTNVEKFMITSPEGKRMVHEARTELVKKIYDCSEIRDKFEKLVHAKIIRVFSDINIEEDVAMTTFVFDRKLDDKLK</sequence>
<protein>
    <submittedName>
        <fullName evidence="2">DUF2294 domain-containing protein</fullName>
    </submittedName>
</protein>
<name>A0A3D8WWN1_PRIMG</name>
<dbReference type="RefSeq" id="WP_057234177.1">
    <property type="nucleotide sequence ID" value="NZ_CP187630.1"/>
</dbReference>
<dbReference type="Pfam" id="PF10057">
    <property type="entry name" value="MpsC"/>
    <property type="match status" value="1"/>
</dbReference>
<accession>A0A3D8WWN1</accession>
<organism evidence="2 3">
    <name type="scientific">Priestia megaterium</name>
    <name type="common">Bacillus megaterium</name>
    <dbReference type="NCBI Taxonomy" id="1404"/>
    <lineage>
        <taxon>Bacteria</taxon>
        <taxon>Bacillati</taxon>
        <taxon>Bacillota</taxon>
        <taxon>Bacilli</taxon>
        <taxon>Bacillales</taxon>
        <taxon>Bacillaceae</taxon>
        <taxon>Priestia</taxon>
    </lineage>
</organism>
<comment type="caution">
    <text evidence="2">The sequence shown here is derived from an EMBL/GenBank/DDBJ whole genome shotgun (WGS) entry which is preliminary data.</text>
</comment>
<gene>
    <name evidence="2" type="ORF">C3744_21545</name>
</gene>